<dbReference type="PROSITE" id="PS51194">
    <property type="entry name" value="HELICASE_CTER"/>
    <property type="match status" value="1"/>
</dbReference>
<dbReference type="SUPFAM" id="SSF52540">
    <property type="entry name" value="P-loop containing nucleoside triphosphate hydrolases"/>
    <property type="match status" value="2"/>
</dbReference>
<dbReference type="Gene3D" id="3.90.1150.50">
    <property type="entry name" value="Transcription-repair-coupling factor, D7 domain"/>
    <property type="match status" value="1"/>
</dbReference>
<evidence type="ECO:0000259" key="3">
    <source>
        <dbReference type="PROSITE" id="PS51194"/>
    </source>
</evidence>
<keyword evidence="2" id="KW-0347">Helicase</keyword>
<feature type="non-terminal residue" evidence="4">
    <location>
        <position position="1"/>
    </location>
</feature>
<keyword evidence="5" id="KW-1185">Reference proteome</keyword>
<accession>A0ABV1B741</accession>
<evidence type="ECO:0000313" key="4">
    <source>
        <dbReference type="EMBL" id="MEQ2366250.1"/>
    </source>
</evidence>
<reference evidence="4 5" key="1">
    <citation type="submission" date="2024-03" db="EMBL/GenBank/DDBJ databases">
        <title>Human intestinal bacterial collection.</title>
        <authorList>
            <person name="Pauvert C."/>
            <person name="Hitch T.C.A."/>
            <person name="Clavel T."/>
        </authorList>
    </citation>
    <scope>NUCLEOTIDE SEQUENCE [LARGE SCALE GENOMIC DNA]</scope>
    <source>
        <strain evidence="4 5">CLA-AA-H190</strain>
    </source>
</reference>
<dbReference type="EMBL" id="JBBMEK010000232">
    <property type="protein sequence ID" value="MEQ2366250.1"/>
    <property type="molecule type" value="Genomic_DNA"/>
</dbReference>
<dbReference type="InterPro" id="IPR005118">
    <property type="entry name" value="TRCF_C"/>
</dbReference>
<evidence type="ECO:0000256" key="2">
    <source>
        <dbReference type="ARBA" id="ARBA00022806"/>
    </source>
</evidence>
<evidence type="ECO:0000256" key="1">
    <source>
        <dbReference type="ARBA" id="ARBA00022801"/>
    </source>
</evidence>
<organism evidence="4 5">
    <name type="scientific">Coprococcus intestinihominis</name>
    <dbReference type="NCBI Taxonomy" id="3133154"/>
    <lineage>
        <taxon>Bacteria</taxon>
        <taxon>Bacillati</taxon>
        <taxon>Bacillota</taxon>
        <taxon>Clostridia</taxon>
        <taxon>Lachnospirales</taxon>
        <taxon>Lachnospiraceae</taxon>
        <taxon>Coprococcus</taxon>
    </lineage>
</organism>
<dbReference type="Gene3D" id="3.40.50.300">
    <property type="entry name" value="P-loop containing nucleotide triphosphate hydrolases"/>
    <property type="match status" value="2"/>
</dbReference>
<dbReference type="Proteomes" id="UP001469749">
    <property type="component" value="Unassembled WGS sequence"/>
</dbReference>
<dbReference type="InterPro" id="IPR027417">
    <property type="entry name" value="P-loop_NTPase"/>
</dbReference>
<dbReference type="SMART" id="SM00490">
    <property type="entry name" value="HELICc"/>
    <property type="match status" value="1"/>
</dbReference>
<dbReference type="Pfam" id="PF00271">
    <property type="entry name" value="Helicase_C"/>
    <property type="match status" value="1"/>
</dbReference>
<dbReference type="RefSeq" id="WP_349085869.1">
    <property type="nucleotide sequence ID" value="NZ_JBBMEK010000232.1"/>
</dbReference>
<gene>
    <name evidence="4" type="ORF">WMO25_14360</name>
</gene>
<keyword evidence="2" id="KW-0547">Nucleotide-binding</keyword>
<dbReference type="PANTHER" id="PTHR47964:SF1">
    <property type="entry name" value="ATP-DEPENDENT DNA HELICASE HOMOLOG RECG, CHLOROPLASTIC"/>
    <property type="match status" value="1"/>
</dbReference>
<proteinExistence type="predicted"/>
<sequence>EQRFGVTHKEKIKKIKENVDVLTLTATPIPRTMHMSLIGIRDMSLLEEAPVDRQPIQTYVMEYNDELIREAIMRELARGGQVYYVYNRVNGIDEIAAGLSELVPDASVAYAHGQMSERELEKIMYQFINGEIDVLVSTTIIETGLDISNVNTMIIHDADKLGLSQLYQLRGRVGRSNRTSYAFLMYKRDKMLKEVAEKRLSAIREFTELGSGYRIAMRDLEIRGAGNLLGERQSGHMEAVGYDLYCKMLNQAVMEAKGEKIQEDFETSVDIDIDAFIPSAYIKNEFQKLDMYKRIASIQNADEYGEMLDELIDRFGELPKPAANLLLVALIRAEAHAAGVVQLVHKEKETRIYMHERADVDVAAIPDFLAEYGRRIQFKATAKNPYFLVNMNGFKGQGLLLEEKSLVENMLRILCHKELN</sequence>
<protein>
    <submittedName>
        <fullName evidence="4">TRCF domain-containing protein</fullName>
    </submittedName>
</protein>
<dbReference type="InterPro" id="IPR001650">
    <property type="entry name" value="Helicase_C-like"/>
</dbReference>
<dbReference type="Pfam" id="PF03461">
    <property type="entry name" value="TRCF"/>
    <property type="match status" value="1"/>
</dbReference>
<feature type="domain" description="Helicase C-terminal" evidence="3">
    <location>
        <begin position="55"/>
        <end position="221"/>
    </location>
</feature>
<name>A0ABV1B741_9FIRM</name>
<keyword evidence="1" id="KW-0378">Hydrolase</keyword>
<dbReference type="SMART" id="SM00982">
    <property type="entry name" value="TRCF"/>
    <property type="match status" value="1"/>
</dbReference>
<dbReference type="PANTHER" id="PTHR47964">
    <property type="entry name" value="ATP-DEPENDENT DNA HELICASE HOMOLOG RECG, CHLOROPLASTIC"/>
    <property type="match status" value="1"/>
</dbReference>
<keyword evidence="2" id="KW-0067">ATP-binding</keyword>
<dbReference type="InterPro" id="IPR047112">
    <property type="entry name" value="RecG/Mfd"/>
</dbReference>
<dbReference type="InterPro" id="IPR037235">
    <property type="entry name" value="TRCF-like_C_D7"/>
</dbReference>
<dbReference type="SUPFAM" id="SSF143517">
    <property type="entry name" value="TRCF domain-like"/>
    <property type="match status" value="1"/>
</dbReference>
<comment type="caution">
    <text evidence="4">The sequence shown here is derived from an EMBL/GenBank/DDBJ whole genome shotgun (WGS) entry which is preliminary data.</text>
</comment>
<evidence type="ECO:0000313" key="5">
    <source>
        <dbReference type="Proteomes" id="UP001469749"/>
    </source>
</evidence>